<sequence>MASKLGAVLEIEAAESYIKRPAGPMVTVEVQDISKLAGFIRIPLMVEEATTTNSIQQNFFYCSLPNQCKKCRQFGHHTRTCNTNIARPREGPSQHIPARGANMGEEMAARGAVQGAAHTRGPKLRTTTPSDLHAKRGGITRVEAPDARAPPHLDLLVTS</sequence>
<proteinExistence type="predicted"/>
<evidence type="ECO:0008006" key="3">
    <source>
        <dbReference type="Google" id="ProtNLM"/>
    </source>
</evidence>
<accession>A0ABP1BY31</accession>
<evidence type="ECO:0000313" key="2">
    <source>
        <dbReference type="Proteomes" id="UP001497522"/>
    </source>
</evidence>
<organism evidence="1 2">
    <name type="scientific">Sphagnum jensenii</name>
    <dbReference type="NCBI Taxonomy" id="128206"/>
    <lineage>
        <taxon>Eukaryota</taxon>
        <taxon>Viridiplantae</taxon>
        <taxon>Streptophyta</taxon>
        <taxon>Embryophyta</taxon>
        <taxon>Bryophyta</taxon>
        <taxon>Sphagnophytina</taxon>
        <taxon>Sphagnopsida</taxon>
        <taxon>Sphagnales</taxon>
        <taxon>Sphagnaceae</taxon>
        <taxon>Sphagnum</taxon>
    </lineage>
</organism>
<reference evidence="1" key="1">
    <citation type="submission" date="2024-03" db="EMBL/GenBank/DDBJ databases">
        <authorList>
            <consortium name="ELIXIR-Norway"/>
            <consortium name="Elixir Norway"/>
        </authorList>
    </citation>
    <scope>NUCLEOTIDE SEQUENCE</scope>
</reference>
<protein>
    <recommendedName>
        <fullName evidence="3">DUF4283 domain-containing protein</fullName>
    </recommendedName>
</protein>
<name>A0ABP1BY31_9BRYO</name>
<dbReference type="EMBL" id="OZ023709">
    <property type="protein sequence ID" value="CAK9881390.1"/>
    <property type="molecule type" value="Genomic_DNA"/>
</dbReference>
<evidence type="ECO:0000313" key="1">
    <source>
        <dbReference type="EMBL" id="CAK9881390.1"/>
    </source>
</evidence>
<dbReference type="Proteomes" id="UP001497522">
    <property type="component" value="Chromosome 8"/>
</dbReference>
<gene>
    <name evidence="1" type="ORF">CSSPJE1EN2_LOCUS22746</name>
</gene>
<keyword evidence="2" id="KW-1185">Reference proteome</keyword>